<dbReference type="EMBL" id="MIGX01000073">
    <property type="protein sequence ID" value="PPT89180.1"/>
    <property type="molecule type" value="Genomic_DNA"/>
</dbReference>
<reference evidence="1 2" key="1">
    <citation type="submission" date="2016-08" db="EMBL/GenBank/DDBJ databases">
        <title>Evolution of the type three secretion system and type three effector repertoires in Xanthomonas.</title>
        <authorList>
            <person name="Merda D."/>
            <person name="Briand M."/>
            <person name="Bosis E."/>
            <person name="Rousseau C."/>
            <person name="Portier P."/>
            <person name="Jacques M.-A."/>
            <person name="Fischer-Le Saux M."/>
        </authorList>
    </citation>
    <scope>NUCLEOTIDE SEQUENCE [LARGE SCALE GENOMIC DNA]</scope>
    <source>
        <strain evidence="1 2">CFBP 4691</strain>
    </source>
</reference>
<dbReference type="Proteomes" id="UP000239898">
    <property type="component" value="Unassembled WGS sequence"/>
</dbReference>
<comment type="caution">
    <text evidence="1">The sequence shown here is derived from an EMBL/GenBank/DDBJ whole genome shotgun (WGS) entry which is preliminary data.</text>
</comment>
<name>A0A2S6ZD25_9XANT</name>
<accession>A0A2S6ZD25</accession>
<evidence type="ECO:0000313" key="2">
    <source>
        <dbReference type="Proteomes" id="UP000239898"/>
    </source>
</evidence>
<gene>
    <name evidence="1" type="ORF">XthCFBP4691_13955</name>
</gene>
<dbReference type="AlphaFoldDB" id="A0A2S6ZD25"/>
<sequence length="65" mass="7225">MHSRDLLQCNRCQQQACSTRGTLFADATSPLRSWFLAIYSLSQHGTASRPWRCAGSSERARTPPG</sequence>
<evidence type="ECO:0000313" key="1">
    <source>
        <dbReference type="EMBL" id="PPT89180.1"/>
    </source>
</evidence>
<protein>
    <submittedName>
        <fullName evidence="1">Uncharacterized protein</fullName>
    </submittedName>
</protein>
<keyword evidence="2" id="KW-1185">Reference proteome</keyword>
<organism evidence="1 2">
    <name type="scientific">Xanthomonas theicola</name>
    <dbReference type="NCBI Taxonomy" id="56464"/>
    <lineage>
        <taxon>Bacteria</taxon>
        <taxon>Pseudomonadati</taxon>
        <taxon>Pseudomonadota</taxon>
        <taxon>Gammaproteobacteria</taxon>
        <taxon>Lysobacterales</taxon>
        <taxon>Lysobacteraceae</taxon>
        <taxon>Xanthomonas</taxon>
    </lineage>
</organism>
<proteinExistence type="predicted"/>